<dbReference type="Pfam" id="PF01484">
    <property type="entry name" value="Col_cuticle_N"/>
    <property type="match status" value="1"/>
</dbReference>
<proteinExistence type="predicted"/>
<keyword evidence="3" id="KW-1015">Disulfide bond</keyword>
<dbReference type="PANTHER" id="PTHR24637">
    <property type="entry name" value="COLLAGEN"/>
    <property type="match status" value="1"/>
</dbReference>
<evidence type="ECO:0000313" key="8">
    <source>
        <dbReference type="Proteomes" id="UP000835052"/>
    </source>
</evidence>
<dbReference type="EMBL" id="CAJGYM010000070">
    <property type="protein sequence ID" value="CAD6196329.1"/>
    <property type="molecule type" value="Genomic_DNA"/>
</dbReference>
<feature type="domain" description="BHLH" evidence="6">
    <location>
        <begin position="707"/>
        <end position="762"/>
    </location>
</feature>
<feature type="region of interest" description="Disordered" evidence="4">
    <location>
        <begin position="776"/>
        <end position="817"/>
    </location>
</feature>
<dbReference type="Pfam" id="PF01391">
    <property type="entry name" value="Collagen"/>
    <property type="match status" value="2"/>
</dbReference>
<dbReference type="AlphaFoldDB" id="A0A8S1HLZ6"/>
<dbReference type="Gene3D" id="4.10.280.10">
    <property type="entry name" value="Helix-loop-helix DNA-binding domain"/>
    <property type="match status" value="1"/>
</dbReference>
<keyword evidence="2" id="KW-0677">Repeat</keyword>
<dbReference type="FunFam" id="4.10.280.10:FF:000132">
    <property type="entry name" value="CRE-HLH-2 protein"/>
    <property type="match status" value="1"/>
</dbReference>
<protein>
    <recommendedName>
        <fullName evidence="6">BHLH domain-containing protein</fullName>
    </recommendedName>
</protein>
<feature type="region of interest" description="Disordered" evidence="4">
    <location>
        <begin position="105"/>
        <end position="284"/>
    </location>
</feature>
<reference evidence="7" key="1">
    <citation type="submission" date="2020-10" db="EMBL/GenBank/DDBJ databases">
        <authorList>
            <person name="Kikuchi T."/>
        </authorList>
    </citation>
    <scope>NUCLEOTIDE SEQUENCE</scope>
    <source>
        <strain evidence="7">NKZ352</strain>
    </source>
</reference>
<dbReference type="OrthoDB" id="5836730at2759"/>
<evidence type="ECO:0000256" key="5">
    <source>
        <dbReference type="SAM" id="Phobius"/>
    </source>
</evidence>
<evidence type="ECO:0000256" key="3">
    <source>
        <dbReference type="ARBA" id="ARBA00023157"/>
    </source>
</evidence>
<dbReference type="CDD" id="cd18943">
    <property type="entry name" value="bHLH_E-protein_E47-like"/>
    <property type="match status" value="1"/>
</dbReference>
<feature type="region of interest" description="Disordered" evidence="4">
    <location>
        <begin position="511"/>
        <end position="541"/>
    </location>
</feature>
<keyword evidence="5" id="KW-0812">Transmembrane</keyword>
<feature type="compositionally biased region" description="Polar residues" evidence="4">
    <location>
        <begin position="664"/>
        <end position="682"/>
    </location>
</feature>
<dbReference type="GO" id="GO:0042302">
    <property type="term" value="F:structural constituent of cuticle"/>
    <property type="evidence" value="ECO:0007669"/>
    <property type="project" value="InterPro"/>
</dbReference>
<dbReference type="InterPro" id="IPR008160">
    <property type="entry name" value="Collagen"/>
</dbReference>
<dbReference type="SMART" id="SM01088">
    <property type="entry name" value="Col_cuticle_N"/>
    <property type="match status" value="1"/>
</dbReference>
<accession>A0A8S1HLZ6</accession>
<comment type="subunit">
    <text evidence="1">Collagen polypeptide chains are complexed within the cuticle by disulfide bonds and other types of covalent cross-links.</text>
</comment>
<keyword evidence="5" id="KW-0472">Membrane</keyword>
<dbReference type="PROSITE" id="PS50888">
    <property type="entry name" value="BHLH"/>
    <property type="match status" value="1"/>
</dbReference>
<evidence type="ECO:0000256" key="2">
    <source>
        <dbReference type="ARBA" id="ARBA00022737"/>
    </source>
</evidence>
<feature type="compositionally biased region" description="Low complexity" evidence="4">
    <location>
        <begin position="526"/>
        <end position="537"/>
    </location>
</feature>
<dbReference type="InterPro" id="IPR002486">
    <property type="entry name" value="Col_cuticle_N"/>
</dbReference>
<feature type="compositionally biased region" description="Low complexity" evidence="4">
    <location>
        <begin position="394"/>
        <end position="403"/>
    </location>
</feature>
<dbReference type="Gene3D" id="1.20.5.320">
    <property type="entry name" value="6-Phosphogluconate Dehydrogenase, domain 3"/>
    <property type="match status" value="1"/>
</dbReference>
<keyword evidence="8" id="KW-1185">Reference proteome</keyword>
<feature type="transmembrane region" description="Helical" evidence="5">
    <location>
        <begin position="6"/>
        <end position="26"/>
    </location>
</feature>
<feature type="region of interest" description="Disordered" evidence="4">
    <location>
        <begin position="664"/>
        <end position="720"/>
    </location>
</feature>
<name>A0A8S1HLZ6_9PELO</name>
<sequence length="817" mass="87640">MSSEQLAVGVAAGASTLALFACLFVLPELFQELNEIHDQVVDTVQVFRTETDSAWSEMMDVQIAISPPSVPRHNSFESVFRTKRQSYRGLPSWCQCEPVKPRCPPGPPGPPGNPGPPGMPGNRGSPGRDNYHVFEPIRCPSPSRDCIRCPRGPPGQPGQPGPLGRPGPDGKPGMPGRQGQSGRPGLKGEIGEAGQPGRPGREGQPGHPGRDGRRVRSLPGGPGIPGAQGRPGKSGNRGLDGRPGSPGLPGPQGKSGYPGNRGSDGSPGPNGQPGMPGNDASYCPCPSRSNVYTERDRYSRRMGRVFGAEMEGEFENGACVVFTPQLNRRFPFLSFAGVLLETSRKNFRGRIPQGETDHPVCASAVSQAAPKDDDDEIARCQMFSSFLQRPTHNRSASRASTRSRGPDVSAADFRNRTYHGPREGDGRLLSCRRLSPIFRTYPSMGWIQANQSMRLVEVAEKREAVMTSPYDYPYVDTTALQMPDLNGYWPGGSYMLPPSYAMSGLSTNGEPDYSSYPPVIPPPPASAQQSAAPPTSSNDVLELKPTSAYAGGSTTSTVPPPAEGLPPMYPTGVWNSYPPYMPPADDKSSSAAVAASYTHLSYPFAPGDVSDLPHSAAFYSSSQTSLSDGSAAEVYVPCLQPGSAAASGISPHFDPQAYGIMQAASSNQPARPDTASSMPTRPSSKRKATRPQDSDDESKSGDEKDVDRRSANNARERVRVRDINSAFKELGRMCTQHNPNTSEKNQTKLGILHQAVSIITQLEEQVRQRNLNPKAVASMKRKAAEEEKLDGKPPLTAPSMGGHVDQLDSYQPHRYPS</sequence>
<feature type="compositionally biased region" description="Basic and acidic residues" evidence="4">
    <location>
        <begin position="782"/>
        <end position="791"/>
    </location>
</feature>
<dbReference type="InterPro" id="IPR036638">
    <property type="entry name" value="HLH_DNA-bd_sf"/>
</dbReference>
<dbReference type="SUPFAM" id="SSF47459">
    <property type="entry name" value="HLH, helix-loop-helix DNA-binding domain"/>
    <property type="match status" value="1"/>
</dbReference>
<dbReference type="InterPro" id="IPR011598">
    <property type="entry name" value="bHLH_dom"/>
</dbReference>
<dbReference type="Proteomes" id="UP000835052">
    <property type="component" value="Unassembled WGS sequence"/>
</dbReference>
<evidence type="ECO:0000259" key="6">
    <source>
        <dbReference type="PROSITE" id="PS50888"/>
    </source>
</evidence>
<dbReference type="PANTHER" id="PTHR24637:SF259">
    <property type="entry name" value="NEMATODE CUTICLE COLLAGEN N-TERMINAL DOMAIN-CONTAINING PROTEIN"/>
    <property type="match status" value="1"/>
</dbReference>
<feature type="compositionally biased region" description="Pro residues" evidence="4">
    <location>
        <begin position="151"/>
        <end position="165"/>
    </location>
</feature>
<evidence type="ECO:0000256" key="4">
    <source>
        <dbReference type="SAM" id="MobiDB-lite"/>
    </source>
</evidence>
<organism evidence="7 8">
    <name type="scientific">Caenorhabditis auriculariae</name>
    <dbReference type="NCBI Taxonomy" id="2777116"/>
    <lineage>
        <taxon>Eukaryota</taxon>
        <taxon>Metazoa</taxon>
        <taxon>Ecdysozoa</taxon>
        <taxon>Nematoda</taxon>
        <taxon>Chromadorea</taxon>
        <taxon>Rhabditida</taxon>
        <taxon>Rhabditina</taxon>
        <taxon>Rhabditomorpha</taxon>
        <taxon>Rhabditoidea</taxon>
        <taxon>Rhabditidae</taxon>
        <taxon>Peloderinae</taxon>
        <taxon>Caenorhabditis</taxon>
    </lineage>
</organism>
<comment type="caution">
    <text evidence="7">The sequence shown here is derived from an EMBL/GenBank/DDBJ whole genome shotgun (WGS) entry which is preliminary data.</text>
</comment>
<dbReference type="GO" id="GO:0046983">
    <property type="term" value="F:protein dimerization activity"/>
    <property type="evidence" value="ECO:0007669"/>
    <property type="project" value="InterPro"/>
</dbReference>
<evidence type="ECO:0000256" key="1">
    <source>
        <dbReference type="ARBA" id="ARBA00011518"/>
    </source>
</evidence>
<dbReference type="Pfam" id="PF00010">
    <property type="entry name" value="HLH"/>
    <property type="match status" value="1"/>
</dbReference>
<dbReference type="SMART" id="SM00353">
    <property type="entry name" value="HLH"/>
    <property type="match status" value="1"/>
</dbReference>
<evidence type="ECO:0000313" key="7">
    <source>
        <dbReference type="EMBL" id="CAD6196329.1"/>
    </source>
</evidence>
<keyword evidence="5" id="KW-1133">Transmembrane helix</keyword>
<feature type="region of interest" description="Disordered" evidence="4">
    <location>
        <begin position="389"/>
        <end position="425"/>
    </location>
</feature>
<gene>
    <name evidence="7" type="ORF">CAUJ_LOCUS12244</name>
</gene>
<feature type="compositionally biased region" description="Basic and acidic residues" evidence="4">
    <location>
        <begin position="690"/>
        <end position="720"/>
    </location>
</feature>
<feature type="compositionally biased region" description="Pro residues" evidence="4">
    <location>
        <begin position="105"/>
        <end position="119"/>
    </location>
</feature>
<feature type="compositionally biased region" description="Low complexity" evidence="4">
    <location>
        <begin position="266"/>
        <end position="277"/>
    </location>
</feature>